<organism evidence="1 2">
    <name type="scientific">Mycena albidolilacea</name>
    <dbReference type="NCBI Taxonomy" id="1033008"/>
    <lineage>
        <taxon>Eukaryota</taxon>
        <taxon>Fungi</taxon>
        <taxon>Dikarya</taxon>
        <taxon>Basidiomycota</taxon>
        <taxon>Agaricomycotina</taxon>
        <taxon>Agaricomycetes</taxon>
        <taxon>Agaricomycetidae</taxon>
        <taxon>Agaricales</taxon>
        <taxon>Marasmiineae</taxon>
        <taxon>Mycenaceae</taxon>
        <taxon>Mycena</taxon>
    </lineage>
</organism>
<proteinExistence type="predicted"/>
<name>A0AAD6Z2D2_9AGAR</name>
<comment type="caution">
    <text evidence="1">The sequence shown here is derived from an EMBL/GenBank/DDBJ whole genome shotgun (WGS) entry which is preliminary data.</text>
</comment>
<accession>A0AAD6Z2D2</accession>
<protein>
    <submittedName>
        <fullName evidence="1">Uncharacterized protein</fullName>
    </submittedName>
</protein>
<keyword evidence="2" id="KW-1185">Reference proteome</keyword>
<dbReference type="EMBL" id="JARIHO010000098">
    <property type="protein sequence ID" value="KAJ7304832.1"/>
    <property type="molecule type" value="Genomic_DNA"/>
</dbReference>
<gene>
    <name evidence="1" type="ORF">DFH08DRAFT_520729</name>
</gene>
<dbReference type="Proteomes" id="UP001218218">
    <property type="component" value="Unassembled WGS sequence"/>
</dbReference>
<dbReference type="AlphaFoldDB" id="A0AAD6Z2D2"/>
<evidence type="ECO:0000313" key="2">
    <source>
        <dbReference type="Proteomes" id="UP001218218"/>
    </source>
</evidence>
<reference evidence="1" key="1">
    <citation type="submission" date="2023-03" db="EMBL/GenBank/DDBJ databases">
        <title>Massive genome expansion in bonnet fungi (Mycena s.s.) driven by repeated elements and novel gene families across ecological guilds.</title>
        <authorList>
            <consortium name="Lawrence Berkeley National Laboratory"/>
            <person name="Harder C.B."/>
            <person name="Miyauchi S."/>
            <person name="Viragh M."/>
            <person name="Kuo A."/>
            <person name="Thoen E."/>
            <person name="Andreopoulos B."/>
            <person name="Lu D."/>
            <person name="Skrede I."/>
            <person name="Drula E."/>
            <person name="Henrissat B."/>
            <person name="Morin E."/>
            <person name="Kohler A."/>
            <person name="Barry K."/>
            <person name="LaButti K."/>
            <person name="Morin E."/>
            <person name="Salamov A."/>
            <person name="Lipzen A."/>
            <person name="Mereny Z."/>
            <person name="Hegedus B."/>
            <person name="Baldrian P."/>
            <person name="Stursova M."/>
            <person name="Weitz H."/>
            <person name="Taylor A."/>
            <person name="Grigoriev I.V."/>
            <person name="Nagy L.G."/>
            <person name="Martin F."/>
            <person name="Kauserud H."/>
        </authorList>
    </citation>
    <scope>NUCLEOTIDE SEQUENCE</scope>
    <source>
        <strain evidence="1">CBHHK002</strain>
    </source>
</reference>
<evidence type="ECO:0000313" key="1">
    <source>
        <dbReference type="EMBL" id="KAJ7304832.1"/>
    </source>
</evidence>
<sequence>MAGLLSEPGDPRLPLDIERAVFECTAVLYPTSVPVCMLVAVRVKEWLEPILYRVLYCCTAPTDVDTINGFRIIPMDVLLELIRTKPPHFFRRTVRHLFLADGNSFQTESILAACNHVTNLFEYFTPNPHPHTFDALQHLRRLTIGLSYLLKRFPLDTDPPPLGVFATLTHLEVMDTEWDLAELGHRLPLMSNLTHLALNSFLNDSELYDTLRSQTNLQCIVGLVQRPITTTTTEIHPFADDDRFVCIHQVTSYRMDWIIGAHTGYDYWAIADAFIAARRASKVDASRYIISDTDDSWRT</sequence>